<keyword evidence="3" id="KW-1185">Reference proteome</keyword>
<feature type="domain" description="Protein kinase" evidence="1">
    <location>
        <begin position="426"/>
        <end position="710"/>
    </location>
</feature>
<dbReference type="SUPFAM" id="SSF56112">
    <property type="entry name" value="Protein kinase-like (PK-like)"/>
    <property type="match status" value="1"/>
</dbReference>
<dbReference type="GO" id="GO:0005524">
    <property type="term" value="F:ATP binding"/>
    <property type="evidence" value="ECO:0007669"/>
    <property type="project" value="InterPro"/>
</dbReference>
<protein>
    <recommendedName>
        <fullName evidence="1">Protein kinase domain-containing protein</fullName>
    </recommendedName>
</protein>
<dbReference type="EMBL" id="LNZH02000118">
    <property type="protein sequence ID" value="OCB90758.1"/>
    <property type="molecule type" value="Genomic_DNA"/>
</dbReference>
<dbReference type="AlphaFoldDB" id="A0A9Q5I301"/>
<dbReference type="InterPro" id="IPR000719">
    <property type="entry name" value="Prot_kinase_dom"/>
</dbReference>
<dbReference type="GO" id="GO:0007165">
    <property type="term" value="P:signal transduction"/>
    <property type="evidence" value="ECO:0007669"/>
    <property type="project" value="TreeGrafter"/>
</dbReference>
<dbReference type="GO" id="GO:0005737">
    <property type="term" value="C:cytoplasm"/>
    <property type="evidence" value="ECO:0007669"/>
    <property type="project" value="TreeGrafter"/>
</dbReference>
<reference evidence="2" key="1">
    <citation type="submission" date="2016-06" db="EMBL/GenBank/DDBJ databases">
        <title>Draft Genome sequence of the fungus Inonotus baumii.</title>
        <authorList>
            <person name="Zhu H."/>
            <person name="Lin W."/>
        </authorList>
    </citation>
    <scope>NUCLEOTIDE SEQUENCE</scope>
    <source>
        <strain evidence="2">821</strain>
    </source>
</reference>
<dbReference type="Gene3D" id="1.10.510.10">
    <property type="entry name" value="Transferase(Phosphotransferase) domain 1"/>
    <property type="match status" value="1"/>
</dbReference>
<evidence type="ECO:0000313" key="2">
    <source>
        <dbReference type="EMBL" id="OCB90758.1"/>
    </source>
</evidence>
<dbReference type="OrthoDB" id="346907at2759"/>
<evidence type="ECO:0000313" key="3">
    <source>
        <dbReference type="Proteomes" id="UP000757232"/>
    </source>
</evidence>
<dbReference type="Pfam" id="PF07714">
    <property type="entry name" value="PK_Tyr_Ser-Thr"/>
    <property type="match status" value="1"/>
</dbReference>
<dbReference type="GO" id="GO:0004672">
    <property type="term" value="F:protein kinase activity"/>
    <property type="evidence" value="ECO:0007669"/>
    <property type="project" value="InterPro"/>
</dbReference>
<name>A0A9Q5I301_SANBA</name>
<accession>A0A9Q5I301</accession>
<gene>
    <name evidence="2" type="ORF">A7U60_g2002</name>
</gene>
<dbReference type="Proteomes" id="UP000757232">
    <property type="component" value="Unassembled WGS sequence"/>
</dbReference>
<evidence type="ECO:0000259" key="1">
    <source>
        <dbReference type="PROSITE" id="PS50011"/>
    </source>
</evidence>
<dbReference type="InterPro" id="IPR001245">
    <property type="entry name" value="Ser-Thr/Tyr_kinase_cat_dom"/>
</dbReference>
<organism evidence="2 3">
    <name type="scientific">Sanghuangporus baumii</name>
    <name type="common">Phellinus baumii</name>
    <dbReference type="NCBI Taxonomy" id="108892"/>
    <lineage>
        <taxon>Eukaryota</taxon>
        <taxon>Fungi</taxon>
        <taxon>Dikarya</taxon>
        <taxon>Basidiomycota</taxon>
        <taxon>Agaricomycotina</taxon>
        <taxon>Agaricomycetes</taxon>
        <taxon>Hymenochaetales</taxon>
        <taxon>Hymenochaetaceae</taxon>
        <taxon>Sanghuangporus</taxon>
    </lineage>
</organism>
<sequence length="724" mass="83110">MVPVPKLPNTTQLACGSSVMPSIQEANRDLSKAWDRYEMIRQEHFALLEDSDDDDPFVRSAEEYKAQLQLSVRTLCRKPKNIFSRLGYRIPLKESASPIDDRNFLKGRIQDYTNLYAATTSSRKESTNTSDLSKHAFNTPFLSDSFSLTTIQSDYPRFCWKLRFRQLSFSDAAVESIWSELGYSEKKFRSGGDVTGSLTRPMDMKRLSRRIVIRILERIENANLQKSPNIKHLERVAEMCRETVLYQDIFCFNIREKDLQAFQEIVEYTVPIVFLVSEVIHLAWSVMHQNLGIAGNYRVESQIQKLDPYVMELRDRCFKFGQSVGFDVRKYWIDFMAGAISNTGRNDEMKKDHGMPTEDVIRSQILDGTVCKRSPEHVKELSKAIDAIVRLDGKGKCRILGMLGNVLTTSTVLLDMGLQQFTDIVYDTRNHKGEGAYADVYEMSRHGEMKPVAVKRCKPGPKSAKRVEREARNWIGLHHKHIAPLLGFVCFDVSLSLQPCLVSELYHTDLKKLVWKYGKSAGSPLEHSSYVLTEERKLKFLRDISYALEFMHASNTVHGDLRAANILVTNESLDDPSCYAVLNDFGMAEYYDDDIDQIQRLSSVNMQTSAPWLAPELFEIAPRWNSLARVSKEGDVYAFGAVFLEVVYERDPYQGSPYSIEHAKSIGELPARKEDLEIRDELHWWLMEACWESVEKRPSMVEIGKQHLDIIFKFPPEKPVRHAI</sequence>
<dbReference type="PROSITE" id="PS50011">
    <property type="entry name" value="PROTEIN_KINASE_DOM"/>
    <property type="match status" value="1"/>
</dbReference>
<dbReference type="InterPro" id="IPR011009">
    <property type="entry name" value="Kinase-like_dom_sf"/>
</dbReference>
<dbReference type="PANTHER" id="PTHR23257">
    <property type="entry name" value="SERINE-THREONINE PROTEIN KINASE"/>
    <property type="match status" value="1"/>
</dbReference>
<dbReference type="InterPro" id="IPR050167">
    <property type="entry name" value="Ser_Thr_protein_kinase"/>
</dbReference>
<comment type="caution">
    <text evidence="2">The sequence shown here is derived from an EMBL/GenBank/DDBJ whole genome shotgun (WGS) entry which is preliminary data.</text>
</comment>
<proteinExistence type="predicted"/>